<proteinExistence type="predicted"/>
<dbReference type="Pfam" id="PF04463">
    <property type="entry name" value="2-thiour_desulf"/>
    <property type="match status" value="1"/>
</dbReference>
<comment type="caution">
    <text evidence="1">The sequence shown here is derived from an EMBL/GenBank/DDBJ whole genome shotgun (WGS) entry which is preliminary data.</text>
</comment>
<gene>
    <name evidence="1" type="ORF">JOC47_000382</name>
</gene>
<organism evidence="1 2">
    <name type="scientific">Halanaerobacter jeridensis</name>
    <dbReference type="NCBI Taxonomy" id="706427"/>
    <lineage>
        <taxon>Bacteria</taxon>
        <taxon>Bacillati</taxon>
        <taxon>Bacillota</taxon>
        <taxon>Clostridia</taxon>
        <taxon>Halanaerobiales</taxon>
        <taxon>Halobacteroidaceae</taxon>
        <taxon>Halanaerobacter</taxon>
    </lineage>
</organism>
<dbReference type="AlphaFoldDB" id="A0A938XU09"/>
<name>A0A938XU09_9FIRM</name>
<dbReference type="Proteomes" id="UP000774000">
    <property type="component" value="Unassembled WGS sequence"/>
</dbReference>
<evidence type="ECO:0000313" key="1">
    <source>
        <dbReference type="EMBL" id="MBM7555557.1"/>
    </source>
</evidence>
<accession>A0A938XU09</accession>
<dbReference type="PANTHER" id="PTHR30087:SF1">
    <property type="entry name" value="HYPOTHETICAL CYTOSOLIC PROTEIN"/>
    <property type="match status" value="1"/>
</dbReference>
<protein>
    <submittedName>
        <fullName evidence="1">Uncharacterized protein YbbK (DUF523 family)</fullName>
    </submittedName>
</protein>
<dbReference type="InterPro" id="IPR007553">
    <property type="entry name" value="2-thiour_desulf"/>
</dbReference>
<dbReference type="PANTHER" id="PTHR30087">
    <property type="entry name" value="INNER MEMBRANE PROTEIN"/>
    <property type="match status" value="1"/>
</dbReference>
<dbReference type="RefSeq" id="WP_204700288.1">
    <property type="nucleotide sequence ID" value="NZ_JAFBDQ010000002.1"/>
</dbReference>
<dbReference type="EMBL" id="JAFBDQ010000002">
    <property type="protein sequence ID" value="MBM7555557.1"/>
    <property type="molecule type" value="Genomic_DNA"/>
</dbReference>
<sequence length="157" mass="17096">MILVSACLLGENCKYDGGNNETEEIRAIFDEEELVPVCPEKLGGLEIPRPPAEIQNGTGEEVLMNKAKVVNQDGVDLTEEFLAGARKTLEKSSANDCKLAIFKARSPSCGSEEIYDGEFSGETKEGVGVTTALLKRAGIRVFNEENLMKAKEAREEL</sequence>
<evidence type="ECO:0000313" key="2">
    <source>
        <dbReference type="Proteomes" id="UP000774000"/>
    </source>
</evidence>
<reference evidence="1" key="1">
    <citation type="submission" date="2021-01" db="EMBL/GenBank/DDBJ databases">
        <title>Genomic Encyclopedia of Type Strains, Phase IV (KMG-IV): sequencing the most valuable type-strain genomes for metagenomic binning, comparative biology and taxonomic classification.</title>
        <authorList>
            <person name="Goeker M."/>
        </authorList>
    </citation>
    <scope>NUCLEOTIDE SEQUENCE</scope>
    <source>
        <strain evidence="1">DSM 23230</strain>
    </source>
</reference>
<keyword evidence="2" id="KW-1185">Reference proteome</keyword>